<name>A0A0S4TIA4_CRYHO</name>
<dbReference type="AlphaFoldDB" id="A0A0S4TIA4"/>
<organism evidence="1">
    <name type="scientific">Cryptosporidium hominis</name>
    <dbReference type="NCBI Taxonomy" id="237895"/>
    <lineage>
        <taxon>Eukaryota</taxon>
        <taxon>Sar</taxon>
        <taxon>Alveolata</taxon>
        <taxon>Apicomplexa</taxon>
        <taxon>Conoidasida</taxon>
        <taxon>Coccidia</taxon>
        <taxon>Eucoccidiorida</taxon>
        <taxon>Eimeriorina</taxon>
        <taxon>Cryptosporidiidae</taxon>
        <taxon>Cryptosporidium</taxon>
    </lineage>
</organism>
<reference evidence="2 3" key="1">
    <citation type="submission" date="2014-11" db="EMBL/GenBank/DDBJ databases">
        <title>Comparative genomic analysis of Cryptosporidium hominis reveals occurrence of genetic recombination in virulent subtypes.</title>
        <authorList>
            <person name="Guo Y."/>
            <person name="Tang K."/>
            <person name="Frace M."/>
            <person name="Li N."/>
            <person name="Roellig D.M."/>
            <person name="Sammons S."/>
            <person name="Knipe K."/>
            <person name="Rowe L."/>
            <person name="Feng Y."/>
            <person name="Xiao L."/>
        </authorList>
    </citation>
    <scope>NUCLEOTIDE SEQUENCE [LARGE SCALE GENOMIC DNA]</scope>
    <source>
        <strain evidence="2">30976</strain>
    </source>
</reference>
<proteinExistence type="predicted"/>
<keyword evidence="3" id="KW-1185">Reference proteome</keyword>
<gene>
    <name evidence="1" type="ORF">CHUDEA7_730</name>
    <name evidence="2" type="ORF">GY17_00003307</name>
</gene>
<reference evidence="2 3" key="3">
    <citation type="submission" date="2017-10" db="EMBL/GenBank/DDBJ databases">
        <title>Consistent, comparative and evidence-based genome annotation and re-annotation for the closely-related species, Cryptosporidium parvum, C. hominis and C. tyzzeri.</title>
        <authorList>
            <person name="Baptista R.P."/>
            <person name="Li Y."/>
            <person name="Sateriale A."/>
            <person name="Striepen B."/>
            <person name="Kissinger J.C."/>
        </authorList>
    </citation>
    <scope>NUCLEOTIDE SEQUENCE [LARGE SCALE GENOMIC DNA]</scope>
    <source>
        <strain evidence="2">30976</strain>
    </source>
</reference>
<dbReference type="Proteomes" id="UP000199752">
    <property type="component" value="Chromosome 7"/>
</dbReference>
<accession>A0A0S4TIA4</accession>
<reference evidence="1" key="2">
    <citation type="submission" date="2015-08" db="EMBL/GenBank/DDBJ databases">
        <authorList>
            <person name="Babu N.S."/>
            <person name="Beckwith C.J."/>
            <person name="Beseler K.G."/>
            <person name="Brison A."/>
            <person name="Carone J.V."/>
            <person name="Caskin T.P."/>
            <person name="Diamond M."/>
            <person name="Durham M.E."/>
            <person name="Foxe J.M."/>
            <person name="Go M."/>
            <person name="Henderson B.A."/>
            <person name="Jones I.B."/>
            <person name="McGettigan J.A."/>
            <person name="Micheletti S.J."/>
            <person name="Nasrallah M.E."/>
            <person name="Ortiz D."/>
            <person name="Piller C.R."/>
            <person name="Privatt S.R."/>
            <person name="Schneider S.L."/>
            <person name="Sharp S."/>
            <person name="Smith T.C."/>
            <person name="Stanton J.D."/>
            <person name="Ullery H.E."/>
            <person name="Wilson R.J."/>
            <person name="Serrano M.G."/>
            <person name="Buck G."/>
            <person name="Lee V."/>
            <person name="Wang Y."/>
            <person name="Carvalho R."/>
            <person name="Voegtly L."/>
            <person name="Shi R."/>
            <person name="Duckworth R."/>
            <person name="Johnson A."/>
            <person name="Loviza R."/>
            <person name="Walstead R."/>
            <person name="Shah Z."/>
            <person name="Kiflezghi M."/>
            <person name="Wade K."/>
            <person name="Ball S.L."/>
            <person name="Bradley K.W."/>
            <person name="Asai D.J."/>
            <person name="Bowman C.A."/>
            <person name="Russell D.A."/>
            <person name="Pope W.H."/>
            <person name="Jacobs-Sera D."/>
            <person name="Hendrix R.W."/>
            <person name="Hatfull G.F."/>
        </authorList>
    </citation>
    <scope>NUCLEOTIDE SEQUENCE [LARGE SCALE GENOMIC DNA]</scope>
</reference>
<dbReference type="EMBL" id="LN877953">
    <property type="protein sequence ID" value="CUV07050.1"/>
    <property type="molecule type" value="Genomic_DNA"/>
</dbReference>
<protein>
    <submittedName>
        <fullName evidence="1">Uncharacterized protein</fullName>
    </submittedName>
</protein>
<evidence type="ECO:0000313" key="1">
    <source>
        <dbReference type="EMBL" id="CUV07050.1"/>
    </source>
</evidence>
<sequence length="146" mass="17514">MDISCMILNEDFTGIQQNTLDKYLEVYKQFLDLIPNNFHEHIEIDDILKNIKSINQECIPQPNITKTKFNILTRNISKKYFGDWRQVDSENLCVGTEKKSNNYIFKPEKEYNIENILKKRFLFWIINNYENQRIPNLNSFNQDSIL</sequence>
<dbReference type="VEuPathDB" id="CryptoDB:CHUDEA7_730"/>
<evidence type="ECO:0000313" key="3">
    <source>
        <dbReference type="Proteomes" id="UP001429100"/>
    </source>
</evidence>
<dbReference type="Proteomes" id="UP001429100">
    <property type="component" value="Unassembled WGS sequence"/>
</dbReference>
<dbReference type="VEuPathDB" id="CryptoDB:GY17_00003307"/>
<dbReference type="EMBL" id="JTAI01000003">
    <property type="protein sequence ID" value="PPS95924.1"/>
    <property type="molecule type" value="Genomic_DNA"/>
</dbReference>
<evidence type="ECO:0000313" key="2">
    <source>
        <dbReference type="EMBL" id="PPS95924.1"/>
    </source>
</evidence>